<evidence type="ECO:0000313" key="2">
    <source>
        <dbReference type="Proteomes" id="UP000234857"/>
    </source>
</evidence>
<evidence type="ECO:0008006" key="3">
    <source>
        <dbReference type="Google" id="ProtNLM"/>
    </source>
</evidence>
<dbReference type="Proteomes" id="UP000234857">
    <property type="component" value="Unassembled WGS sequence"/>
</dbReference>
<sequence>MKKMTEMFENEELVEMVKKNWDFTMDLFKTNMKRTEDFAKENMNEYFQAVNKNLEFLSKNYETFTTDNTEIADLYKQNWEKAYEISKTMVEKIKNHKK</sequence>
<dbReference type="EMBL" id="PKTG01000072">
    <property type="protein sequence ID" value="PLX18082.1"/>
    <property type="molecule type" value="Genomic_DNA"/>
</dbReference>
<proteinExistence type="predicted"/>
<accession>A0A2N5ZHI4</accession>
<name>A0A2N5ZHI4_MUIH1</name>
<dbReference type="AlphaFoldDB" id="A0A2N5ZHI4"/>
<comment type="caution">
    <text evidence="1">The sequence shown here is derived from an EMBL/GenBank/DDBJ whole genome shotgun (WGS) entry which is preliminary data.</text>
</comment>
<evidence type="ECO:0000313" key="1">
    <source>
        <dbReference type="EMBL" id="PLX18082.1"/>
    </source>
</evidence>
<gene>
    <name evidence="1" type="ORF">C0601_05670</name>
</gene>
<organism evidence="1 2">
    <name type="scientific">Muiribacterium halophilum</name>
    <dbReference type="NCBI Taxonomy" id="2053465"/>
    <lineage>
        <taxon>Bacteria</taxon>
        <taxon>Candidatus Muiribacteriota</taxon>
        <taxon>Candidatus Muiribacteriia</taxon>
        <taxon>Candidatus Muiribacteriales</taxon>
        <taxon>Candidatus Muiribacteriaceae</taxon>
        <taxon>Candidatus Muiribacterium</taxon>
    </lineage>
</organism>
<reference evidence="1 2" key="1">
    <citation type="submission" date="2017-11" db="EMBL/GenBank/DDBJ databases">
        <title>Genome-resolved metagenomics identifies genetic mobility, metabolic interactions, and unexpected diversity in perchlorate-reducing communities.</title>
        <authorList>
            <person name="Barnum T.P."/>
            <person name="Figueroa I.A."/>
            <person name="Carlstrom C.I."/>
            <person name="Lucas L.N."/>
            <person name="Engelbrektson A.L."/>
            <person name="Coates J.D."/>
        </authorList>
    </citation>
    <scope>NUCLEOTIDE SEQUENCE [LARGE SCALE GENOMIC DNA]</scope>
    <source>
        <strain evidence="1">BM706</strain>
    </source>
</reference>
<protein>
    <recommendedName>
        <fullName evidence="3">Phasin domain-containing protein</fullName>
    </recommendedName>
</protein>